<keyword evidence="2" id="KW-1185">Reference proteome</keyword>
<dbReference type="EMBL" id="RWJI01000001">
    <property type="protein sequence ID" value="RRQ51538.1"/>
    <property type="molecule type" value="Genomic_DNA"/>
</dbReference>
<gene>
    <name evidence="1" type="ORF">D7D48_01160</name>
</gene>
<dbReference type="OrthoDB" id="7872252at2"/>
<proteinExistence type="predicted"/>
<dbReference type="Pfam" id="PF20331">
    <property type="entry name" value="DUF6626"/>
    <property type="match status" value="1"/>
</dbReference>
<organism evidence="1 2">
    <name type="scientific">Sphingorhabdus wooponensis</name>
    <dbReference type="NCBI Taxonomy" id="940136"/>
    <lineage>
        <taxon>Bacteria</taxon>
        <taxon>Pseudomonadati</taxon>
        <taxon>Pseudomonadota</taxon>
        <taxon>Alphaproteobacteria</taxon>
        <taxon>Sphingomonadales</taxon>
        <taxon>Sphingomonadaceae</taxon>
        <taxon>Sphingorhabdus</taxon>
    </lineage>
</organism>
<dbReference type="AlphaFoldDB" id="A0A426RRF9"/>
<reference evidence="1 2" key="1">
    <citation type="submission" date="2018-12" db="EMBL/GenBank/DDBJ databases">
        <authorList>
            <person name="Kim S.-J."/>
            <person name="Jung G.-Y."/>
        </authorList>
    </citation>
    <scope>NUCLEOTIDE SEQUENCE [LARGE SCALE GENOMIC DNA]</scope>
    <source>
        <strain evidence="1 2">03SU3-P</strain>
    </source>
</reference>
<sequence length="100" mass="11237">MKKDTILEVFGYLKSKQIVSGESEFSEHWLGCSDSYMRKLRSSQSEPSLGAVAICASRLQNAAEQFEVLPRYQPLAQQLVKMSNKCRSLVDADSVEFDLS</sequence>
<comment type="caution">
    <text evidence="1">The sequence shown here is derived from an EMBL/GenBank/DDBJ whole genome shotgun (WGS) entry which is preliminary data.</text>
</comment>
<evidence type="ECO:0000313" key="2">
    <source>
        <dbReference type="Proteomes" id="UP000268553"/>
    </source>
</evidence>
<evidence type="ECO:0000313" key="1">
    <source>
        <dbReference type="EMBL" id="RRQ51538.1"/>
    </source>
</evidence>
<name>A0A426RRF9_9SPHN</name>
<dbReference type="InterPro" id="IPR046734">
    <property type="entry name" value="DUF6626"/>
</dbReference>
<dbReference type="Proteomes" id="UP000268553">
    <property type="component" value="Unassembled WGS sequence"/>
</dbReference>
<accession>A0A426RRF9</accession>
<protein>
    <submittedName>
        <fullName evidence="1">Uncharacterized protein</fullName>
    </submittedName>
</protein>
<dbReference type="RefSeq" id="WP_125229552.1">
    <property type="nucleotide sequence ID" value="NZ_RWJI01000001.1"/>
</dbReference>